<dbReference type="Pfam" id="PF01381">
    <property type="entry name" value="HTH_3"/>
    <property type="match status" value="1"/>
</dbReference>
<evidence type="ECO:0000313" key="3">
    <source>
        <dbReference type="Proteomes" id="UP001589738"/>
    </source>
</evidence>
<dbReference type="CDD" id="cd00093">
    <property type="entry name" value="HTH_XRE"/>
    <property type="match status" value="1"/>
</dbReference>
<dbReference type="Gene3D" id="1.10.260.40">
    <property type="entry name" value="lambda repressor-like DNA-binding domains"/>
    <property type="match status" value="1"/>
</dbReference>
<dbReference type="InterPro" id="IPR001387">
    <property type="entry name" value="Cro/C1-type_HTH"/>
</dbReference>
<gene>
    <name evidence="2" type="ORF">ACFFHF_10215</name>
</gene>
<protein>
    <submittedName>
        <fullName evidence="2">Helix-turn-helix domain-containing protein</fullName>
    </submittedName>
</protein>
<dbReference type="Proteomes" id="UP001589738">
    <property type="component" value="Unassembled WGS sequence"/>
</dbReference>
<proteinExistence type="predicted"/>
<organism evidence="2 3">
    <name type="scientific">Robertmurraya beringensis</name>
    <dbReference type="NCBI Taxonomy" id="641660"/>
    <lineage>
        <taxon>Bacteria</taxon>
        <taxon>Bacillati</taxon>
        <taxon>Bacillota</taxon>
        <taxon>Bacilli</taxon>
        <taxon>Bacillales</taxon>
        <taxon>Bacillaceae</taxon>
        <taxon>Robertmurraya</taxon>
    </lineage>
</organism>
<feature type="domain" description="HTH cro/C1-type" evidence="1">
    <location>
        <begin position="7"/>
        <end position="62"/>
    </location>
</feature>
<dbReference type="InterPro" id="IPR010982">
    <property type="entry name" value="Lambda_DNA-bd_dom_sf"/>
</dbReference>
<dbReference type="RefSeq" id="WP_340902048.1">
    <property type="nucleotide sequence ID" value="NZ_JBHLUU010000030.1"/>
</dbReference>
<sequence>MEFKDKVRNRRLELGLTLEDVAKAVGVSAPTIQRYESGEIKNIRKDKIKALSDALRVTPSFLMDWEETAEAKQSFDYFLEMQLRLLGYEIVYDEENGCVVLVGKEGTFEISESDVEDLSNNLKSFLNFKIYDLMQNSRKIDK</sequence>
<dbReference type="PROSITE" id="PS50943">
    <property type="entry name" value="HTH_CROC1"/>
    <property type="match status" value="1"/>
</dbReference>
<evidence type="ECO:0000313" key="2">
    <source>
        <dbReference type="EMBL" id="MFC0475619.1"/>
    </source>
</evidence>
<dbReference type="EMBL" id="JBHLUU010000030">
    <property type="protein sequence ID" value="MFC0475619.1"/>
    <property type="molecule type" value="Genomic_DNA"/>
</dbReference>
<dbReference type="SUPFAM" id="SSF47413">
    <property type="entry name" value="lambda repressor-like DNA-binding domains"/>
    <property type="match status" value="1"/>
</dbReference>
<dbReference type="SMART" id="SM00530">
    <property type="entry name" value="HTH_XRE"/>
    <property type="match status" value="1"/>
</dbReference>
<name>A0ABV6KQS2_9BACI</name>
<evidence type="ECO:0000259" key="1">
    <source>
        <dbReference type="PROSITE" id="PS50943"/>
    </source>
</evidence>
<comment type="caution">
    <text evidence="2">The sequence shown here is derived from an EMBL/GenBank/DDBJ whole genome shotgun (WGS) entry which is preliminary data.</text>
</comment>
<keyword evidence="3" id="KW-1185">Reference proteome</keyword>
<accession>A0ABV6KQS2</accession>
<reference evidence="2 3" key="1">
    <citation type="submission" date="2024-09" db="EMBL/GenBank/DDBJ databases">
        <authorList>
            <person name="Sun Q."/>
            <person name="Mori K."/>
        </authorList>
    </citation>
    <scope>NUCLEOTIDE SEQUENCE [LARGE SCALE GENOMIC DNA]</scope>
    <source>
        <strain evidence="2 3">CGMCC 1.9126</strain>
    </source>
</reference>